<proteinExistence type="inferred from homology"/>
<dbReference type="eggNOG" id="KOG1584">
    <property type="taxonomic scope" value="Eukaryota"/>
</dbReference>
<reference evidence="5" key="3">
    <citation type="submission" date="2015-04" db="UniProtKB">
        <authorList>
            <consortium name="EnsemblPlants"/>
        </authorList>
    </citation>
    <scope>IDENTIFICATION</scope>
</reference>
<feature type="domain" description="Sulfotransferase" evidence="4">
    <location>
        <begin position="51"/>
        <end position="167"/>
    </location>
</feature>
<evidence type="ECO:0000313" key="6">
    <source>
        <dbReference type="Proteomes" id="UP000032180"/>
    </source>
</evidence>
<evidence type="ECO:0000256" key="3">
    <source>
        <dbReference type="RuleBase" id="RU361155"/>
    </source>
</evidence>
<accession>A0A0D9WV87</accession>
<dbReference type="EnsemblPlants" id="LPERR07G02020.1">
    <property type="protein sequence ID" value="LPERR07G02020.1"/>
    <property type="gene ID" value="LPERR07G02020"/>
</dbReference>
<comment type="similarity">
    <text evidence="1 3">Belongs to the sulfotransferase 1 family.</text>
</comment>
<keyword evidence="2 3" id="KW-0808">Transferase</keyword>
<dbReference type="EC" id="2.8.2.-" evidence="3"/>
<dbReference type="InterPro" id="IPR000863">
    <property type="entry name" value="Sulfotransferase_dom"/>
</dbReference>
<sequence>MVADELFAARPSDIIVTTLPKSGTTWIKALLYATIVYMCRDPKDNLISLLHFLDYWHAHLAWPDRVLFFKYEEMKRDPENHLRRLAEFVGVPFTSQEEDDGVVDAIIRLCSFDNMVSLESTKGGSTRFTTATVPNSVFFRRGQVGDWENHLSPEMARWINAITEAKLLGLLWSGRLMFSW</sequence>
<reference evidence="5 6" key="1">
    <citation type="submission" date="2012-08" db="EMBL/GenBank/DDBJ databases">
        <title>Oryza genome evolution.</title>
        <authorList>
            <person name="Wing R.A."/>
        </authorList>
    </citation>
    <scope>NUCLEOTIDE SEQUENCE</scope>
</reference>
<dbReference type="AlphaFoldDB" id="A0A0D9WV87"/>
<evidence type="ECO:0000256" key="2">
    <source>
        <dbReference type="ARBA" id="ARBA00022679"/>
    </source>
</evidence>
<dbReference type="Gene3D" id="3.40.50.300">
    <property type="entry name" value="P-loop containing nucleotide triphosphate hydrolases"/>
    <property type="match status" value="2"/>
</dbReference>
<dbReference type="GO" id="GO:0008146">
    <property type="term" value="F:sulfotransferase activity"/>
    <property type="evidence" value="ECO:0007669"/>
    <property type="project" value="InterPro"/>
</dbReference>
<dbReference type="HOGENOM" id="CLU_027239_0_3_1"/>
<organism evidence="5 6">
    <name type="scientific">Leersia perrieri</name>
    <dbReference type="NCBI Taxonomy" id="77586"/>
    <lineage>
        <taxon>Eukaryota</taxon>
        <taxon>Viridiplantae</taxon>
        <taxon>Streptophyta</taxon>
        <taxon>Embryophyta</taxon>
        <taxon>Tracheophyta</taxon>
        <taxon>Spermatophyta</taxon>
        <taxon>Magnoliopsida</taxon>
        <taxon>Liliopsida</taxon>
        <taxon>Poales</taxon>
        <taxon>Poaceae</taxon>
        <taxon>BOP clade</taxon>
        <taxon>Oryzoideae</taxon>
        <taxon>Oryzeae</taxon>
        <taxon>Oryzinae</taxon>
        <taxon>Leersia</taxon>
    </lineage>
</organism>
<reference evidence="6" key="2">
    <citation type="submission" date="2013-12" db="EMBL/GenBank/DDBJ databases">
        <authorList>
            <person name="Yu Y."/>
            <person name="Lee S."/>
            <person name="de Baynast K."/>
            <person name="Wissotski M."/>
            <person name="Liu L."/>
            <person name="Talag J."/>
            <person name="Goicoechea J."/>
            <person name="Angelova A."/>
            <person name="Jetty R."/>
            <person name="Kudrna D."/>
            <person name="Golser W."/>
            <person name="Rivera L."/>
            <person name="Zhang J."/>
            <person name="Wing R."/>
        </authorList>
    </citation>
    <scope>NUCLEOTIDE SEQUENCE</scope>
</reference>
<name>A0A0D9WV87_9ORYZ</name>
<dbReference type="SUPFAM" id="SSF52540">
    <property type="entry name" value="P-loop containing nucleoside triphosphate hydrolases"/>
    <property type="match status" value="1"/>
</dbReference>
<dbReference type="Proteomes" id="UP000032180">
    <property type="component" value="Chromosome 7"/>
</dbReference>
<evidence type="ECO:0000313" key="5">
    <source>
        <dbReference type="EnsemblPlants" id="LPERR07G02020.1"/>
    </source>
</evidence>
<evidence type="ECO:0000259" key="4">
    <source>
        <dbReference type="Pfam" id="PF00685"/>
    </source>
</evidence>
<evidence type="ECO:0000256" key="1">
    <source>
        <dbReference type="ARBA" id="ARBA00005771"/>
    </source>
</evidence>
<dbReference type="PANTHER" id="PTHR11783">
    <property type="entry name" value="SULFOTRANSFERASE SULT"/>
    <property type="match status" value="1"/>
</dbReference>
<dbReference type="InterPro" id="IPR027417">
    <property type="entry name" value="P-loop_NTPase"/>
</dbReference>
<protein>
    <recommendedName>
        <fullName evidence="3">Sulfotransferase</fullName>
        <ecNumber evidence="3">2.8.2.-</ecNumber>
    </recommendedName>
</protein>
<dbReference type="Pfam" id="PF00685">
    <property type="entry name" value="Sulfotransfer_1"/>
    <property type="match status" value="1"/>
</dbReference>
<keyword evidence="6" id="KW-1185">Reference proteome</keyword>
<dbReference type="Gramene" id="LPERR07G02020.1">
    <property type="protein sequence ID" value="LPERR07G02020.1"/>
    <property type="gene ID" value="LPERR07G02020"/>
</dbReference>